<evidence type="ECO:0000256" key="5">
    <source>
        <dbReference type="ARBA" id="ARBA00022989"/>
    </source>
</evidence>
<dbReference type="Proteomes" id="UP001181622">
    <property type="component" value="Unassembled WGS sequence"/>
</dbReference>
<dbReference type="PANTHER" id="PTHR30353">
    <property type="entry name" value="INNER MEMBRANE PROTEIN DEDA-RELATED"/>
    <property type="match status" value="1"/>
</dbReference>
<reference evidence="9" key="1">
    <citation type="submission" date="2020-10" db="EMBL/GenBank/DDBJ databases">
        <authorList>
            <person name="Abbas A."/>
            <person name="Razzaq R."/>
            <person name="Waqas M."/>
            <person name="Abbas N."/>
            <person name="Nielsen T.K."/>
            <person name="Hansen L.H."/>
            <person name="Hussain S."/>
            <person name="Shahid M."/>
        </authorList>
    </citation>
    <scope>NUCLEOTIDE SEQUENCE</scope>
    <source>
        <strain evidence="9">S14</strain>
    </source>
</reference>
<feature type="transmembrane region" description="Helical" evidence="7">
    <location>
        <begin position="144"/>
        <end position="162"/>
    </location>
</feature>
<sequence>MSFFSDIIPPILDFVRQHQAWAPLIVFVLALLESIVGLSLVVPSTPIFVGVGALIGASDIAFWPIFAGVASGGFVGDWASYWLGFHFKDKVMEWKAVKAKPQLIERTKGFVEKWGMAAVFVGRFVSPIRSFVPFVAGMFQMPFWLFQIANLSSALAWAYVLLAPGAKLLRDYVG</sequence>
<dbReference type="EMBL" id="JADBEO010000011">
    <property type="protein sequence ID" value="MDR4306383.1"/>
    <property type="molecule type" value="Genomic_DNA"/>
</dbReference>
<comment type="caution">
    <text evidence="7">Lacks conserved residue(s) required for the propagation of feature annotation.</text>
</comment>
<accession>A0ABU1DE50</accession>
<keyword evidence="4 7" id="KW-0812">Transmembrane</keyword>
<keyword evidence="3 7" id="KW-1003">Cell membrane</keyword>
<evidence type="ECO:0000313" key="9">
    <source>
        <dbReference type="EMBL" id="MDR4306383.1"/>
    </source>
</evidence>
<keyword evidence="5 7" id="KW-1133">Transmembrane helix</keyword>
<evidence type="ECO:0000313" key="10">
    <source>
        <dbReference type="Proteomes" id="UP001181622"/>
    </source>
</evidence>
<dbReference type="Pfam" id="PF09335">
    <property type="entry name" value="VTT_dom"/>
    <property type="match status" value="1"/>
</dbReference>
<evidence type="ECO:0000256" key="3">
    <source>
        <dbReference type="ARBA" id="ARBA00022475"/>
    </source>
</evidence>
<evidence type="ECO:0000256" key="2">
    <source>
        <dbReference type="ARBA" id="ARBA00010792"/>
    </source>
</evidence>
<keyword evidence="10" id="KW-1185">Reference proteome</keyword>
<evidence type="ECO:0000256" key="7">
    <source>
        <dbReference type="RuleBase" id="RU367016"/>
    </source>
</evidence>
<comment type="caution">
    <text evidence="9">The sequence shown here is derived from an EMBL/GenBank/DDBJ whole genome shotgun (WGS) entry which is preliminary data.</text>
</comment>
<proteinExistence type="inferred from homology"/>
<dbReference type="RefSeq" id="WP_309390229.1">
    <property type="nucleotide sequence ID" value="NZ_JADBEO010000011.1"/>
</dbReference>
<dbReference type="InterPro" id="IPR032818">
    <property type="entry name" value="DedA-like"/>
</dbReference>
<dbReference type="PANTHER" id="PTHR30353:SF15">
    <property type="entry name" value="INNER MEMBRANE PROTEIN YABI"/>
    <property type="match status" value="1"/>
</dbReference>
<keyword evidence="6 7" id="KW-0472">Membrane</keyword>
<evidence type="ECO:0000256" key="1">
    <source>
        <dbReference type="ARBA" id="ARBA00004651"/>
    </source>
</evidence>
<organism evidence="9 10">
    <name type="scientific">Chelatococcus sambhunathii</name>
    <dbReference type="NCBI Taxonomy" id="363953"/>
    <lineage>
        <taxon>Bacteria</taxon>
        <taxon>Pseudomonadati</taxon>
        <taxon>Pseudomonadota</taxon>
        <taxon>Alphaproteobacteria</taxon>
        <taxon>Hyphomicrobiales</taxon>
        <taxon>Chelatococcaceae</taxon>
        <taxon>Chelatococcus</taxon>
    </lineage>
</organism>
<evidence type="ECO:0000256" key="6">
    <source>
        <dbReference type="ARBA" id="ARBA00023136"/>
    </source>
</evidence>
<gene>
    <name evidence="9" type="ORF">IHQ68_07105</name>
</gene>
<evidence type="ECO:0000259" key="8">
    <source>
        <dbReference type="Pfam" id="PF09335"/>
    </source>
</evidence>
<comment type="subcellular location">
    <subcellularLocation>
        <location evidence="1 7">Cell membrane</location>
        <topology evidence="1 7">Multi-pass membrane protein</topology>
    </subcellularLocation>
</comment>
<feature type="transmembrane region" description="Helical" evidence="7">
    <location>
        <begin position="21"/>
        <end position="42"/>
    </location>
</feature>
<name>A0ABU1DE50_9HYPH</name>
<feature type="domain" description="VTT" evidence="8">
    <location>
        <begin position="42"/>
        <end position="166"/>
    </location>
</feature>
<protein>
    <submittedName>
        <fullName evidence="9">DedA family protein</fullName>
    </submittedName>
</protein>
<comment type="similarity">
    <text evidence="2 7">Belongs to the DedA family.</text>
</comment>
<dbReference type="InterPro" id="IPR032816">
    <property type="entry name" value="VTT_dom"/>
</dbReference>
<evidence type="ECO:0000256" key="4">
    <source>
        <dbReference type="ARBA" id="ARBA00022692"/>
    </source>
</evidence>